<proteinExistence type="predicted"/>
<comment type="caution">
    <text evidence="2">The sequence shown here is derived from an EMBL/GenBank/DDBJ whole genome shotgun (WGS) entry which is preliminary data.</text>
</comment>
<dbReference type="GO" id="GO:0004523">
    <property type="term" value="F:RNA-DNA hybrid ribonuclease activity"/>
    <property type="evidence" value="ECO:0007669"/>
    <property type="project" value="InterPro"/>
</dbReference>
<organism evidence="2 3">
    <name type="scientific">Heracleum sosnowskyi</name>
    <dbReference type="NCBI Taxonomy" id="360622"/>
    <lineage>
        <taxon>Eukaryota</taxon>
        <taxon>Viridiplantae</taxon>
        <taxon>Streptophyta</taxon>
        <taxon>Embryophyta</taxon>
        <taxon>Tracheophyta</taxon>
        <taxon>Spermatophyta</taxon>
        <taxon>Magnoliopsida</taxon>
        <taxon>eudicotyledons</taxon>
        <taxon>Gunneridae</taxon>
        <taxon>Pentapetalae</taxon>
        <taxon>asterids</taxon>
        <taxon>campanulids</taxon>
        <taxon>Apiales</taxon>
        <taxon>Apiaceae</taxon>
        <taxon>Apioideae</taxon>
        <taxon>apioid superclade</taxon>
        <taxon>Tordylieae</taxon>
        <taxon>Tordyliinae</taxon>
        <taxon>Heracleum</taxon>
    </lineage>
</organism>
<sequence>MDFAWVPPEEDYLKINVHSVRTEHLLFNGNVNGVSAIIRDQHGTKLWGAAGATKDRTLRQALLWGIQAAAVQCLRMGHQRIYIETDNREAFDIIRFLDENLYRGSSARSAQAVLHSSRKSLHRGNYVQIVCCLLSLWK</sequence>
<dbReference type="Pfam" id="PF13456">
    <property type="entry name" value="RVT_3"/>
    <property type="match status" value="1"/>
</dbReference>
<dbReference type="GO" id="GO:0003676">
    <property type="term" value="F:nucleic acid binding"/>
    <property type="evidence" value="ECO:0007669"/>
    <property type="project" value="InterPro"/>
</dbReference>
<dbReference type="InterPro" id="IPR002156">
    <property type="entry name" value="RNaseH_domain"/>
</dbReference>
<evidence type="ECO:0000313" key="3">
    <source>
        <dbReference type="Proteomes" id="UP001237642"/>
    </source>
</evidence>
<dbReference type="AlphaFoldDB" id="A0AAD8MCR8"/>
<dbReference type="Proteomes" id="UP001237642">
    <property type="component" value="Unassembled WGS sequence"/>
</dbReference>
<feature type="domain" description="RNase H type-1" evidence="1">
    <location>
        <begin position="33"/>
        <end position="96"/>
    </location>
</feature>
<reference evidence="2" key="2">
    <citation type="submission" date="2023-05" db="EMBL/GenBank/DDBJ databases">
        <authorList>
            <person name="Schelkunov M.I."/>
        </authorList>
    </citation>
    <scope>NUCLEOTIDE SEQUENCE</scope>
    <source>
        <strain evidence="2">Hsosn_3</strain>
        <tissue evidence="2">Leaf</tissue>
    </source>
</reference>
<protein>
    <recommendedName>
        <fullName evidence="1">RNase H type-1 domain-containing protein</fullName>
    </recommendedName>
</protein>
<name>A0AAD8MCR8_9APIA</name>
<accession>A0AAD8MCR8</accession>
<dbReference type="EMBL" id="JAUIZM010000008">
    <property type="protein sequence ID" value="KAK1370740.1"/>
    <property type="molecule type" value="Genomic_DNA"/>
</dbReference>
<reference evidence="2" key="1">
    <citation type="submission" date="2023-02" db="EMBL/GenBank/DDBJ databases">
        <title>Genome of toxic invasive species Heracleum sosnowskyi carries increased number of genes despite the absence of recent whole-genome duplications.</title>
        <authorList>
            <person name="Schelkunov M."/>
            <person name="Shtratnikova V."/>
            <person name="Makarenko M."/>
            <person name="Klepikova A."/>
            <person name="Omelchenko D."/>
            <person name="Novikova G."/>
            <person name="Obukhova E."/>
            <person name="Bogdanov V."/>
            <person name="Penin A."/>
            <person name="Logacheva M."/>
        </authorList>
    </citation>
    <scope>NUCLEOTIDE SEQUENCE</scope>
    <source>
        <strain evidence="2">Hsosn_3</strain>
        <tissue evidence="2">Leaf</tissue>
    </source>
</reference>
<gene>
    <name evidence="2" type="ORF">POM88_036832</name>
</gene>
<evidence type="ECO:0000259" key="1">
    <source>
        <dbReference type="Pfam" id="PF13456"/>
    </source>
</evidence>
<evidence type="ECO:0000313" key="2">
    <source>
        <dbReference type="EMBL" id="KAK1370740.1"/>
    </source>
</evidence>
<keyword evidence="3" id="KW-1185">Reference proteome</keyword>